<dbReference type="InterPro" id="IPR017871">
    <property type="entry name" value="ABC_transporter-like_CS"/>
</dbReference>
<dbReference type="GO" id="GO:0022857">
    <property type="term" value="F:transmembrane transporter activity"/>
    <property type="evidence" value="ECO:0007669"/>
    <property type="project" value="TreeGrafter"/>
</dbReference>
<proteinExistence type="predicted"/>
<feature type="domain" description="ABC transporter" evidence="4">
    <location>
        <begin position="19"/>
        <end position="259"/>
    </location>
</feature>
<dbReference type="PANTHER" id="PTHR24220:SF86">
    <property type="entry name" value="ABC TRANSPORTER ABCH.1"/>
    <property type="match status" value="1"/>
</dbReference>
<dbReference type="SMART" id="SM00382">
    <property type="entry name" value="AAA"/>
    <property type="match status" value="1"/>
</dbReference>
<dbReference type="GO" id="GO:0005886">
    <property type="term" value="C:plasma membrane"/>
    <property type="evidence" value="ECO:0007669"/>
    <property type="project" value="TreeGrafter"/>
</dbReference>
<dbReference type="Gene3D" id="3.40.50.300">
    <property type="entry name" value="P-loop containing nucleotide triphosphate hydrolases"/>
    <property type="match status" value="1"/>
</dbReference>
<evidence type="ECO:0000256" key="1">
    <source>
        <dbReference type="ARBA" id="ARBA00022448"/>
    </source>
</evidence>
<comment type="caution">
    <text evidence="5">The sequence shown here is derived from an EMBL/GenBank/DDBJ whole genome shotgun (WGS) entry which is preliminary data.</text>
</comment>
<name>A0A554LIY4_9BACT</name>
<evidence type="ECO:0000256" key="3">
    <source>
        <dbReference type="ARBA" id="ARBA00022840"/>
    </source>
</evidence>
<dbReference type="AlphaFoldDB" id="A0A554LIY4"/>
<accession>A0A554LIY4</accession>
<dbReference type="PROSITE" id="PS00211">
    <property type="entry name" value="ABC_TRANSPORTER_1"/>
    <property type="match status" value="1"/>
</dbReference>
<dbReference type="CDD" id="cd03255">
    <property type="entry name" value="ABC_MJ0796_LolCDE_FtsE"/>
    <property type="match status" value="1"/>
</dbReference>
<dbReference type="GO" id="GO:0016887">
    <property type="term" value="F:ATP hydrolysis activity"/>
    <property type="evidence" value="ECO:0007669"/>
    <property type="project" value="InterPro"/>
</dbReference>
<dbReference type="Proteomes" id="UP000315689">
    <property type="component" value="Unassembled WGS sequence"/>
</dbReference>
<dbReference type="GO" id="GO:0098796">
    <property type="term" value="C:membrane protein complex"/>
    <property type="evidence" value="ECO:0007669"/>
    <property type="project" value="UniProtKB-ARBA"/>
</dbReference>
<evidence type="ECO:0000313" key="6">
    <source>
        <dbReference type="Proteomes" id="UP000315689"/>
    </source>
</evidence>
<dbReference type="InterPro" id="IPR027417">
    <property type="entry name" value="P-loop_NTPase"/>
</dbReference>
<dbReference type="GO" id="GO:0005524">
    <property type="term" value="F:ATP binding"/>
    <property type="evidence" value="ECO:0007669"/>
    <property type="project" value="UniProtKB-KW"/>
</dbReference>
<evidence type="ECO:0000256" key="2">
    <source>
        <dbReference type="ARBA" id="ARBA00022741"/>
    </source>
</evidence>
<dbReference type="InterPro" id="IPR017911">
    <property type="entry name" value="MacB-like_ATP-bd"/>
</dbReference>
<organism evidence="5 6">
    <name type="scientific">Candidatus Berkelbacteria bacterium Licking1014_7</name>
    <dbReference type="NCBI Taxonomy" id="2017147"/>
    <lineage>
        <taxon>Bacteria</taxon>
        <taxon>Candidatus Berkelbacteria</taxon>
    </lineage>
</organism>
<evidence type="ECO:0000259" key="4">
    <source>
        <dbReference type="PROSITE" id="PS50893"/>
    </source>
</evidence>
<dbReference type="InterPro" id="IPR003593">
    <property type="entry name" value="AAA+_ATPase"/>
</dbReference>
<keyword evidence="3 5" id="KW-0067">ATP-binding</keyword>
<keyword evidence="1" id="KW-0813">Transport</keyword>
<dbReference type="PANTHER" id="PTHR24220">
    <property type="entry name" value="IMPORT ATP-BINDING PROTEIN"/>
    <property type="match status" value="1"/>
</dbReference>
<dbReference type="Pfam" id="PF00005">
    <property type="entry name" value="ABC_tran"/>
    <property type="match status" value="1"/>
</dbReference>
<dbReference type="SUPFAM" id="SSF52540">
    <property type="entry name" value="P-loop containing nucleoside triphosphate hydrolases"/>
    <property type="match status" value="1"/>
</dbReference>
<gene>
    <name evidence="5" type="ORF">CEN89_425</name>
</gene>
<sequence length="267" mass="29925">MAEKTTKKRAAKSSSRAVIEVKGLEKKFELTKDKYQVALQAVDFDIEATEFVILFGPSGCGKSTVLNLIAGLELPTAGSIKIRGEELTKFNKIQLARHHRTKIGMVFQQFNLIANLSVKENVALPGAFAGSNYETRTKRAEHLLEMFGLTGMADNLPQELSGGEQQKVAIARSLMNNPWIVLVDEPTGNLDSKSSEEVMDILEHLNQKSRRTILLVTHNPDYLNRAHRVFFMKDGKIINSKVNRRVVHRRADTKTDDELSYEMKGGK</sequence>
<dbReference type="InterPro" id="IPR003439">
    <property type="entry name" value="ABC_transporter-like_ATP-bd"/>
</dbReference>
<dbReference type="InterPro" id="IPR015854">
    <property type="entry name" value="ABC_transpr_LolD-like"/>
</dbReference>
<dbReference type="EMBL" id="VMGK01000012">
    <property type="protein sequence ID" value="TSC92843.1"/>
    <property type="molecule type" value="Genomic_DNA"/>
</dbReference>
<protein>
    <submittedName>
        <fullName evidence="5">Putative ABC transport system ATP-binding protein</fullName>
    </submittedName>
</protein>
<keyword evidence="2" id="KW-0547">Nucleotide-binding</keyword>
<evidence type="ECO:0000313" key="5">
    <source>
        <dbReference type="EMBL" id="TSC92843.1"/>
    </source>
</evidence>
<reference evidence="5 6" key="1">
    <citation type="submission" date="2017-07" db="EMBL/GenBank/DDBJ databases">
        <title>Mechanisms for carbon and nitrogen cycling indicate functional differentiation within the Candidate Phyla Radiation.</title>
        <authorList>
            <person name="Danczak R.E."/>
            <person name="Johnston M.D."/>
            <person name="Kenah C."/>
            <person name="Slattery M."/>
            <person name="Wrighton K.C."/>
            <person name="Wilkins M.J."/>
        </authorList>
    </citation>
    <scope>NUCLEOTIDE SEQUENCE [LARGE SCALE GENOMIC DNA]</scope>
    <source>
        <strain evidence="5">Licking1014_7</strain>
    </source>
</reference>
<dbReference type="PROSITE" id="PS50893">
    <property type="entry name" value="ABC_TRANSPORTER_2"/>
    <property type="match status" value="1"/>
</dbReference>
<dbReference type="FunFam" id="3.40.50.300:FF:000032">
    <property type="entry name" value="Export ABC transporter ATP-binding protein"/>
    <property type="match status" value="1"/>
</dbReference>